<dbReference type="PANTHER" id="PTHR33065">
    <property type="entry name" value="OS07G0486400 PROTEIN"/>
    <property type="match status" value="1"/>
</dbReference>
<feature type="compositionally biased region" description="Acidic residues" evidence="1">
    <location>
        <begin position="39"/>
        <end position="56"/>
    </location>
</feature>
<gene>
    <name evidence="3" type="ORF">NCGR_LOCUS50611</name>
</gene>
<evidence type="ECO:0000259" key="2">
    <source>
        <dbReference type="Pfam" id="PF20241"/>
    </source>
</evidence>
<feature type="domain" description="DUF6598" evidence="2">
    <location>
        <begin position="143"/>
        <end position="356"/>
    </location>
</feature>
<dbReference type="AlphaFoldDB" id="A0A811RBC6"/>
<evidence type="ECO:0000313" key="3">
    <source>
        <dbReference type="EMBL" id="CAD6267306.1"/>
    </source>
</evidence>
<evidence type="ECO:0000256" key="1">
    <source>
        <dbReference type="SAM" id="MobiDB-lite"/>
    </source>
</evidence>
<dbReference type="InterPro" id="IPR046533">
    <property type="entry name" value="DUF6598"/>
</dbReference>
<dbReference type="Proteomes" id="UP000604825">
    <property type="component" value="Unassembled WGS sequence"/>
</dbReference>
<dbReference type="OrthoDB" id="586414at2759"/>
<dbReference type="PANTHER" id="PTHR33065:SF185">
    <property type="entry name" value="DUF6598 DOMAIN-CONTAINING PROTEIN"/>
    <property type="match status" value="1"/>
</dbReference>
<feature type="region of interest" description="Disordered" evidence="1">
    <location>
        <begin position="1"/>
        <end position="57"/>
    </location>
</feature>
<proteinExistence type="predicted"/>
<evidence type="ECO:0000313" key="4">
    <source>
        <dbReference type="Proteomes" id="UP000604825"/>
    </source>
</evidence>
<comment type="caution">
    <text evidence="3">The sequence shown here is derived from an EMBL/GenBank/DDBJ whole genome shotgun (WGS) entry which is preliminary data.</text>
</comment>
<name>A0A811RBC6_9POAL</name>
<protein>
    <recommendedName>
        <fullName evidence="2">DUF6598 domain-containing protein</fullName>
    </recommendedName>
</protein>
<reference evidence="3" key="1">
    <citation type="submission" date="2020-10" db="EMBL/GenBank/DDBJ databases">
        <authorList>
            <person name="Han B."/>
            <person name="Lu T."/>
            <person name="Zhao Q."/>
            <person name="Huang X."/>
            <person name="Zhao Y."/>
        </authorList>
    </citation>
    <scope>NUCLEOTIDE SEQUENCE</scope>
</reference>
<sequence>MEIEGGGSGSVETLGTGSGKKRPYSPRCGEDSPKSSAMDADDEWFVNDSGSEEGDDYGNQGMCSPFIVDNFPRASWDHDEQSDLVFANPETKLRGPSPTMLFPPFKSGRHLFDSEYNLNDKSEISLTNVEDCLKECCCLPMDLIQFVDVKIAGYQHSRPGRAKIFGFVAARDTVKPLRNYIYRRAIDNCEAVPVKRKTGTARLSLKSPTRVISMSTRALVEFELHAQSEEEANGDDGPIIEGCTELYNMFESKSFIRHKRLYGERCALDIKYLVLMNAVEARVEVTVLRSAAIDDVVNMKLLAKTSGFSEVIRLFRGVAPKLGFMTSFVIAVERHSDFDLYIKGYPRDHPNVDQKLVPCSRWQCSFASGYHGTDDEVAELGDFGASGLNQGHLEIPHEE</sequence>
<dbReference type="EMBL" id="CAJGYO010000014">
    <property type="protein sequence ID" value="CAD6267306.1"/>
    <property type="molecule type" value="Genomic_DNA"/>
</dbReference>
<organism evidence="3 4">
    <name type="scientific">Miscanthus lutarioriparius</name>
    <dbReference type="NCBI Taxonomy" id="422564"/>
    <lineage>
        <taxon>Eukaryota</taxon>
        <taxon>Viridiplantae</taxon>
        <taxon>Streptophyta</taxon>
        <taxon>Embryophyta</taxon>
        <taxon>Tracheophyta</taxon>
        <taxon>Spermatophyta</taxon>
        <taxon>Magnoliopsida</taxon>
        <taxon>Liliopsida</taxon>
        <taxon>Poales</taxon>
        <taxon>Poaceae</taxon>
        <taxon>PACMAD clade</taxon>
        <taxon>Panicoideae</taxon>
        <taxon>Andropogonodae</taxon>
        <taxon>Andropogoneae</taxon>
        <taxon>Saccharinae</taxon>
        <taxon>Miscanthus</taxon>
    </lineage>
</organism>
<accession>A0A811RBC6</accession>
<keyword evidence="4" id="KW-1185">Reference proteome</keyword>
<dbReference type="Pfam" id="PF20241">
    <property type="entry name" value="DUF6598"/>
    <property type="match status" value="1"/>
</dbReference>